<dbReference type="InterPro" id="IPR050708">
    <property type="entry name" value="T6SS_VgrG/RHS"/>
</dbReference>
<dbReference type="Gene3D" id="2.180.10.10">
    <property type="entry name" value="RHS repeat-associated core"/>
    <property type="match status" value="4"/>
</dbReference>
<sequence length="4170" mass="450830">MDTDGDGTTNYTYDDTNDPEDVDTDGLTTGQEAALGTDPLDPDSDDDGALDGSEVNIMFTNPLVVDSNGNGINDLYEYQLKHTDSDSDELSDWDETYVYFTSLTNSDTDSDGWADGYEVNTTFTSPLMADTDGDGLTDYEDEIVSTNPSGDFDNDGLTNEQEATIFYPSTGTRTRITHGDSDGDGLKDGYEVATVRYNPFYETKLASDPTLAVSYPSSTYFDDGDDPSFLFPSDIRPSINILGPESLPRATVGTQYVSPEFLVEGHSGGVTWSVIAGDLPSEFSFDGACLKGTGVSEGVYHFTVQVVDGDNRGTSINHVLVVEAPPPGPLAIVSDAQLPDATYSQSYGWSFAATGGTGGYTWSLPNGGLPPSLSLSTNGTLSGTPEATGQFTFVVRVGTTNANDGTCDQEVTLNIGTAPPVDLLITSSATLSDGQDGEPYSWSFNAQGGTGSYTWSIVSGALPPGLSLSGSEIAGNASLGGGATGTWNFTVQVHDGANSVTQDASISVGNAPPPGVEIYMGSYPDESIWTPFSIQFGCVDGQSAAWNADSLPEGVAMSSSGLLYGTMGAQGFSFSVTATNAYGSSDTKTITINGVDRDADMDGLNASVEHDLAVTWEVPMHDGSPTSNGGGNPAPHDWLVYYFKVLAVDDTAADVDGDGLGPVLEGWLGTDSTKWDSNDDFFSDRLVLYWSYHYFTDTTDTDGDGLHAEFEAALGTSDNLTDTDGDGLTDEWETYYISYSSPAERDTDDDGLWDGEELTNQTYARDQDSDDDYLTDDEEVHAHDKFGVVFALNPLSSDSDGDGVPDHAEVDLTDTDHGGIPDRLEDFWGLDKTNADDENGNLDSDEYTNVEAYQRGFDVRANWQTKFDTDGDSMDDVYELSRPTILNMSDPHDGADDPDGDFLTNVEEYRNKTEPRSFLTMQGHTLLDVNDRNDVTGELVLIGGQPVLRIVLNDYERVFRDELHVAALHRDNGSLDSARAYDDDWDLDSVSNYDELFPIGGTPTDPRSADPLPASPEGSLGNAVHGVPFSVTLSPSGGQAPYEYQLASGSSLPSGLSLLQDPESPPGSPMWQITGTVDSSAGEGDMSFALELKDVRGVTRIINNSIKVCSTLDASAGFVYYYSDASVSEPIVQTGGLPPYVFELQEDTSVTLPSALTLRTSDRFGLGEGQEEYPPSGRYVALVKVTDALGQSVVRNIELSFREQDSPPPPPPLSMSGNLPAVIKGIRYESAVSLIGGAGGYQVSLVAGSLPPGLDLTSSGGISGTMVNPGGEPGWSFTLRVTDNAGASFSRQFYIGRGFLPLTFNATFPPGRPLMPYGPVDLKVTGTEGEVRFEMSGSFPEGLEIKNGKVVGSLSGSTDPVTFTLTVKDDTIRSVSKTFTIVSAEPLTLSAPFFPAYQGATTAYGPVQLSATGGLGPYQFTFSPSLPEGLTLDPVTNQVSGMLDRDEPTVYGFSVTAIDALGRSTQRQVWLEVREVVEIPPEDPISILTPYVPVTMEDRLDENENTYQAKVVDAVIAAGAGMLTVVDNPALDWLHLQGRTLRGDVPGGFHHTYIDVAATPNFGMGSTQRRRVHIGVPVAELVVTEGATSAVLQDEFSVTFELRDTFTLPFGVPPPEFEELIVDGSNLPDWLSLTQDGRVVTIEGTADNVGTIELPCIVRQKASASEQTREYELMPIRLSVSPRPEIRGPIKIYDTTKAVATGETFNLAIPRSGGVAGASHFTIKTAPPPAPLLPLPQGVALNAETGVLAGQISSVGQYGAIVRVENNGKFSEALVKVGCLAPLTLSVPTLVSGYLNQPYPSTQFLTNAESPVFQIKGGSFPPGMALSASGVLGGRPSQVGSFSFSVSVTDAYKRSYSIPCSIRIRPSPTPPVPPNLPPEIPVQPGVLPVAAEPVVPSELPVGNPGSFVLVDDVPKYEQPEVEGGGPFLAVDRYFVPQGPTGMFTRSDDGEASVDNPLTRVLEHVPDKEVPDFAGDTTPCRNHPGETYVGEESVETVQEYEIISSNDADYDPDLPDPQIRWGIFRTFVNGLHWGDLEEHLPNENDPPPPNGGGDHPNSDAYAMEVRVEIEADAVQVLPPFKLLVRTYRLRANDEPQFLTQEIQEVEIPQGQNKSQPLQFSPTDGKMIMVTLWDSGEAEDGESDDFQFNDGAGSRYRKVGLNGVPMADSKPQVQDESGQRGEETYIDAYTTQLRHSVSDVFVEAEGSLLPLQVRRDLAPSCYNVRSGLRPSERPDLPFGPGWSSNVCSYITFEGTKATVVDEAGQSQVFQHVQGPFWYHNFAESDDAKSSQNVLVGDVVTAPVVELPDQPGNPGSAMRYGHASLQTMSSRGQLTLHKKFGTVCTYEELLPTELSQFYSNDRVVGSESKTRLQYARLIKVRDRLGNELHYHYPSYSTLIPSSIEDLKRPGYKITITQEGGKVVAVKGPGGDVTNYTYSQSAGLSIIRQVSDQAKFTPQDDVLLTQVQRGSAAVQYGHTLINEVEENDLLGVAHQHVAVSSITDERSNTYVFQLQPSSGTFVSVADVTKKLPKGSPLVLTAVSPPEGPPVIITKKTVAVAQGDSEITTSFTVRQSDGKDRVYRYEFADPVKPIPYAITVPDDETPTYTFTKMRIVDPMGGVEKFTFLPQAHFALSESEDQDGHKTTFGYGDNCVVKVKYGSTVVSFGVGKYDDPTLEINAMGHTKSFTYDPATRQLASVSHLAASGEGVVTSYGFENMPTDPLTQPYGRRLSEVTGYGSPIAFSGVPHAGGSRKTMEYENSLFPGIVTRETLSALPSSNPTASQAPWDQHAPPAGLAPSIVTKRNIAAFTNQNDYWWRTVIEERIIDGQTSTTKTIHDFNGNTASTEDALGRITRFYYDSRNRLTLTHFPDGAIKRIKYDPHGNIIQEQDECFRNVFHEYDALNRRVKSTVDLNGNGLADAAPADIVTSTSYNDLGLPVRQVDARGTVTELTYDLLGRPIRSVTNASATNPAERITVYFTDNHLTTPFVDPDTGLSKSRSQTKDFVGGSVFDVSGFKPLHAFDARGNETYITYDAIYRPLTKRAPDAGVVVFTYRNMSASPQPIAQAGPVIGANKALIYDCQDRLIDTYFADGSHVLQMLTPHGKPWKSISEDGIETTTHFDASGMPLRINVQKNSLSTSVFTHYDLVGNSTSVTDPRGNTTTTQYDARNRPTRVTHPLVVDASQPVGSPMVSPMISTVYDPSGRVLEVTDPQGAVTTKFYDPAGRLVKTVDDFGNESELTLDAQGNVLTTTNALDQTVTNVYDAFGRLIGTTDHSGIQNNFAYDAAGNRTSVTDGRGKTTTFAYDAQNRLITQTFQGSRLSYGADAVSDVWTYRYDGANKVSETSPKGLTTDYAYDLRNRLKRVTYDIENAMPESPRPYRDIVYDSAGRLTIVYESNAPDGCLSYAYDDLGRMISETRGGITYEPFRMGGRRYIAGEGVTHRYTYDLAGNRLSATFAHGRRTVTSYDAINRPLSIDEGPLTGFDAAKKTTRYGYDLAGRALTLSSANGQSTRNTYDSLGRLTHRQLLAPGAVDPPSAESVVASFSWTHDALGNVTSQSEQWTGSGGGTARARITSMSYDASNRLSKEEVREAASLSLAATAPRLVTGHAYDSSHNRISKTVTHPDGTVADAAEPTKWIYTYNNANQLVIAEERSPAGDTLKWQNLTYDLNGNRKSLHSTNYDTGGTTTHSSSYTWDTFNRLVQVHDTKPTGTQLWFHRYDYRTRRIHTTLAKPGEPVKYTAIVFSGGLSVSEHVADSSGAFTATTSEVVYTRGPDMGGGVGGLLFTQRSGITKFNLSNGRGDIVAQTNASGEVTWTASYEAFGKRTKETGTNADKQRGNSKDEDPTGLLNEGFRYRDLETGVWLSRDPAGFVDGPNLYAYVKQNPWTAFDPRGLALRVPQKEKSAFASYITGAGVSGHSSKPGTGTTLSGDSIVMITGTAKVTTTLQSEIVSCLIASPREFSFRTVADLDAHVKARIATVEYLEKFAKNVVFSSGRAVYPASSWKEVFTGGRRKDGSLRSYWEPTTDWKTALTQLRDTPGGAMDCSKPGEFARMMGDYADNKGTYDPRSNYNGNNSKTTPDAVADDWIPGDTGKLWNKNTNPPPPSHWVNENFTYLGKDRYYANGTSIGGSYIHSFKDVCDYTQNYQRAPGTGVPPTIDPGRLSVKTGLADQL</sequence>
<evidence type="ECO:0000313" key="3">
    <source>
        <dbReference type="Proteomes" id="UP000321577"/>
    </source>
</evidence>
<name>A0A512M8M7_9BACT</name>
<dbReference type="InterPro" id="IPR031325">
    <property type="entry name" value="RHS_repeat"/>
</dbReference>
<feature type="region of interest" description="Disordered" evidence="1">
    <location>
        <begin position="999"/>
        <end position="1020"/>
    </location>
</feature>
<dbReference type="Pfam" id="PF05593">
    <property type="entry name" value="RHS_repeat"/>
    <property type="match status" value="5"/>
</dbReference>
<dbReference type="SUPFAM" id="SSF103647">
    <property type="entry name" value="TSP type-3 repeat"/>
    <property type="match status" value="2"/>
</dbReference>
<dbReference type="InterPro" id="IPR006530">
    <property type="entry name" value="YD"/>
</dbReference>
<proteinExistence type="predicted"/>
<dbReference type="Gene3D" id="4.10.1080.10">
    <property type="entry name" value="TSP type-3 repeat"/>
    <property type="match status" value="1"/>
</dbReference>
<dbReference type="NCBIfam" id="TIGR01643">
    <property type="entry name" value="YD_repeat_2x"/>
    <property type="match status" value="9"/>
</dbReference>
<feature type="region of interest" description="Disordered" evidence="1">
    <location>
        <begin position="2159"/>
        <end position="2178"/>
    </location>
</feature>
<keyword evidence="3" id="KW-1185">Reference proteome</keyword>
<feature type="compositionally biased region" description="Low complexity" evidence="1">
    <location>
        <begin position="1"/>
        <end position="14"/>
    </location>
</feature>
<accession>A0A512M8M7</accession>
<feature type="region of interest" description="Disordered" evidence="1">
    <location>
        <begin position="1"/>
        <end position="49"/>
    </location>
</feature>
<dbReference type="EMBL" id="BKAG01000014">
    <property type="protein sequence ID" value="GEP43096.1"/>
    <property type="molecule type" value="Genomic_DNA"/>
</dbReference>
<feature type="region of interest" description="Disordered" evidence="1">
    <location>
        <begin position="4063"/>
        <end position="4084"/>
    </location>
</feature>
<dbReference type="InterPro" id="IPR028974">
    <property type="entry name" value="TSP_type-3_rpt"/>
</dbReference>
<dbReference type="InterPro" id="IPR013783">
    <property type="entry name" value="Ig-like_fold"/>
</dbReference>
<dbReference type="NCBIfam" id="TIGR03696">
    <property type="entry name" value="Rhs_assc_core"/>
    <property type="match status" value="1"/>
</dbReference>
<dbReference type="Proteomes" id="UP000321577">
    <property type="component" value="Unassembled WGS sequence"/>
</dbReference>
<comment type="caution">
    <text evidence="2">The sequence shown here is derived from an EMBL/GenBank/DDBJ whole genome shotgun (WGS) entry which is preliminary data.</text>
</comment>
<feature type="region of interest" description="Disordered" evidence="1">
    <location>
        <begin position="741"/>
        <end position="770"/>
    </location>
</feature>
<feature type="region of interest" description="Disordered" evidence="1">
    <location>
        <begin position="2036"/>
        <end position="2058"/>
    </location>
</feature>
<dbReference type="GO" id="GO:0005509">
    <property type="term" value="F:calcium ion binding"/>
    <property type="evidence" value="ECO:0007669"/>
    <property type="project" value="InterPro"/>
</dbReference>
<feature type="compositionally biased region" description="Acidic residues" evidence="1">
    <location>
        <begin position="15"/>
        <end position="24"/>
    </location>
</feature>
<dbReference type="InterPro" id="IPR022385">
    <property type="entry name" value="Rhs_assc_core"/>
</dbReference>
<dbReference type="Pfam" id="PF05345">
    <property type="entry name" value="He_PIG"/>
    <property type="match status" value="5"/>
</dbReference>
<protein>
    <submittedName>
        <fullName evidence="2">Uncharacterized protein</fullName>
    </submittedName>
</protein>
<dbReference type="PANTHER" id="PTHR32305">
    <property type="match status" value="1"/>
</dbReference>
<evidence type="ECO:0000256" key="1">
    <source>
        <dbReference type="SAM" id="MobiDB-lite"/>
    </source>
</evidence>
<dbReference type="Gene3D" id="2.60.40.10">
    <property type="entry name" value="Immunoglobulins"/>
    <property type="match status" value="6"/>
</dbReference>
<evidence type="ECO:0000313" key="2">
    <source>
        <dbReference type="EMBL" id="GEP43096.1"/>
    </source>
</evidence>
<reference evidence="2 3" key="1">
    <citation type="submission" date="2019-07" db="EMBL/GenBank/DDBJ databases">
        <title>Whole genome shotgun sequence of Brevifollis gellanilyticus NBRC 108608.</title>
        <authorList>
            <person name="Hosoyama A."/>
            <person name="Uohara A."/>
            <person name="Ohji S."/>
            <person name="Ichikawa N."/>
        </authorList>
    </citation>
    <scope>NUCLEOTIDE SEQUENCE [LARGE SCALE GENOMIC DNA]</scope>
    <source>
        <strain evidence="2 3">NBRC 108608</strain>
    </source>
</reference>
<dbReference type="PANTHER" id="PTHR32305:SF15">
    <property type="entry name" value="PROTEIN RHSA-RELATED"/>
    <property type="match status" value="1"/>
</dbReference>
<feature type="compositionally biased region" description="Basic and acidic residues" evidence="1">
    <location>
        <begin position="3823"/>
        <end position="3841"/>
    </location>
</feature>
<organism evidence="2 3">
    <name type="scientific">Brevifollis gellanilyticus</name>
    <dbReference type="NCBI Taxonomy" id="748831"/>
    <lineage>
        <taxon>Bacteria</taxon>
        <taxon>Pseudomonadati</taxon>
        <taxon>Verrucomicrobiota</taxon>
        <taxon>Verrucomicrobiia</taxon>
        <taxon>Verrucomicrobiales</taxon>
        <taxon>Verrucomicrobiaceae</taxon>
    </lineage>
</organism>
<feature type="compositionally biased region" description="Polar residues" evidence="1">
    <location>
        <begin position="4064"/>
        <end position="4076"/>
    </location>
</feature>
<feature type="compositionally biased region" description="Acidic residues" evidence="1">
    <location>
        <begin position="40"/>
        <end position="49"/>
    </location>
</feature>
<gene>
    <name evidence="2" type="ORF">BGE01nite_23870</name>
</gene>
<feature type="compositionally biased region" description="Acidic residues" evidence="1">
    <location>
        <begin position="746"/>
        <end position="757"/>
    </location>
</feature>
<feature type="region of interest" description="Disordered" evidence="1">
    <location>
        <begin position="3823"/>
        <end position="3846"/>
    </location>
</feature>